<organism evidence="1 2">
    <name type="scientific">Sphingomonas taxi</name>
    <dbReference type="NCBI Taxonomy" id="1549858"/>
    <lineage>
        <taxon>Bacteria</taxon>
        <taxon>Pseudomonadati</taxon>
        <taxon>Pseudomonadota</taxon>
        <taxon>Alphaproteobacteria</taxon>
        <taxon>Sphingomonadales</taxon>
        <taxon>Sphingomonadaceae</taxon>
        <taxon>Sphingomonas</taxon>
    </lineage>
</organism>
<name>A0A097EHL0_9SPHN</name>
<accession>A0A097EHL0</accession>
<proteinExistence type="predicted"/>
<reference evidence="1 2" key="1">
    <citation type="submission" date="2014-09" db="EMBL/GenBank/DDBJ databases">
        <title>Using Illumina technology Improving SMRT sequencing Genome Assembly by RASTools.</title>
        <authorList>
            <person name="Zhou Y."/>
            <person name="Ma T."/>
            <person name="Liu T."/>
        </authorList>
    </citation>
    <scope>NUCLEOTIDE SEQUENCE [LARGE SCALE GENOMIC DNA]</scope>
    <source>
        <strain evidence="1 2">ATCC 55669</strain>
    </source>
</reference>
<dbReference type="eggNOG" id="ENOG5031BPW">
    <property type="taxonomic scope" value="Bacteria"/>
</dbReference>
<dbReference type="EMBL" id="CP009571">
    <property type="protein sequence ID" value="AIT07053.1"/>
    <property type="molecule type" value="Genomic_DNA"/>
</dbReference>
<keyword evidence="2" id="KW-1185">Reference proteome</keyword>
<evidence type="ECO:0000313" key="2">
    <source>
        <dbReference type="Proteomes" id="UP000033200"/>
    </source>
</evidence>
<dbReference type="Proteomes" id="UP000033200">
    <property type="component" value="Chromosome"/>
</dbReference>
<protein>
    <recommendedName>
        <fullName evidence="3">Lipoprotein</fullName>
    </recommendedName>
</protein>
<dbReference type="KEGG" id="stax:MC45_12455"/>
<sequence length="128" mass="13301">MLRHELKFTTALAAALLAAGCGKSRDDADGWVAQGDTAVCTDRSGNRVADSQCARQSHAGGVSPFLWYFLARNAMIPPYGERVGGGSYARAPGRAYRFAPAATQVTRAGAISRGGFGASARSFGSGRS</sequence>
<dbReference type="RefSeq" id="WP_038663659.1">
    <property type="nucleotide sequence ID" value="NZ_CP009571.1"/>
</dbReference>
<dbReference type="STRING" id="1549858.MC45_12455"/>
<evidence type="ECO:0000313" key="1">
    <source>
        <dbReference type="EMBL" id="AIT07053.1"/>
    </source>
</evidence>
<gene>
    <name evidence="1" type="ORF">MC45_12455</name>
</gene>
<dbReference type="AlphaFoldDB" id="A0A097EHL0"/>
<dbReference type="PROSITE" id="PS51257">
    <property type="entry name" value="PROKAR_LIPOPROTEIN"/>
    <property type="match status" value="1"/>
</dbReference>
<evidence type="ECO:0008006" key="3">
    <source>
        <dbReference type="Google" id="ProtNLM"/>
    </source>
</evidence>
<dbReference type="HOGENOM" id="CLU_1958184_0_0_5"/>